<dbReference type="Pfam" id="PF10972">
    <property type="entry name" value="CsiV"/>
    <property type="match status" value="1"/>
</dbReference>
<evidence type="ECO:0000313" key="4">
    <source>
        <dbReference type="Proteomes" id="UP000254631"/>
    </source>
</evidence>
<gene>
    <name evidence="1" type="ORF">JBJ86_07870</name>
    <name evidence="3" type="ORF">NCTC12000_01954</name>
    <name evidence="2" type="ORF">O6C86_08435</name>
</gene>
<dbReference type="GeneID" id="57035806"/>
<dbReference type="EMBL" id="JAPXIC010000052">
    <property type="protein sequence ID" value="MCZ4719247.1"/>
    <property type="molecule type" value="Genomic_DNA"/>
</dbReference>
<evidence type="ECO:0000313" key="2">
    <source>
        <dbReference type="EMBL" id="MCZ4719247.1"/>
    </source>
</evidence>
<dbReference type="Proteomes" id="UP000866496">
    <property type="component" value="Unassembled WGS sequence"/>
</dbReference>
<dbReference type="Proteomes" id="UP000254631">
    <property type="component" value="Unassembled WGS sequence"/>
</dbReference>
<dbReference type="AlphaFoldDB" id="A0A133X5N1"/>
<name>A0A133X5N1_LEGPN</name>
<protein>
    <submittedName>
        <fullName evidence="2">CsiV family protein</fullName>
    </submittedName>
    <submittedName>
        <fullName evidence="3">Protein of uncharacterized function (DUF2803)</fullName>
    </submittedName>
</protein>
<accession>A0A133X5N1</accession>
<dbReference type="EMBL" id="UGOL01000001">
    <property type="protein sequence ID" value="STX79956.1"/>
    <property type="molecule type" value="Genomic_DNA"/>
</dbReference>
<proteinExistence type="predicted"/>
<dbReference type="OMA" id="NNKKHRP"/>
<dbReference type="EMBL" id="DACWHX010000008">
    <property type="protein sequence ID" value="HAU1880156.1"/>
    <property type="molecule type" value="Genomic_DNA"/>
</dbReference>
<evidence type="ECO:0000313" key="5">
    <source>
        <dbReference type="Proteomes" id="UP000866496"/>
    </source>
</evidence>
<sequence>MIRLLIITISVLCSGLTIAKSSYQIDLILFAQPQNGVKSIKSDSPVPLIPVSPNAIQLHSDNNKKHMPYTLLPRSQSKLSDQHYLLSRKSQFQILGHYSWRQPAKSDSLVALPKINHNGWQIQGTLKVRQSNYYLFDADLQCLSPGNQETSFTVSQKQRLKGSTIYYLDHPQLGMLVKIHKIAS</sequence>
<dbReference type="Proteomes" id="UP001071279">
    <property type="component" value="Unassembled WGS sequence"/>
</dbReference>
<reference evidence="2" key="4">
    <citation type="submission" date="2022-12" db="EMBL/GenBank/DDBJ databases">
        <title>Comparative genomics of Legionella pneumophila isolates from the West Bank and Germany support molecular epidemiology of Legionnaires disease.</title>
        <authorList>
            <person name="Zayed A.R."/>
            <person name="Bitar D.M."/>
            <person name="Steinert M."/>
            <person name="Lueck C."/>
            <person name="Brettar I."/>
            <person name="Hoefle M.G."/>
            <person name="Bunk B."/>
        </authorList>
    </citation>
    <scope>NUCLEOTIDE SEQUENCE</scope>
    <source>
        <strain evidence="2">H23</strain>
    </source>
</reference>
<reference evidence="1" key="3">
    <citation type="submission" date="2019-10" db="EMBL/GenBank/DDBJ databases">
        <authorList>
            <consortium name="NCBI Pathogen Detection Project"/>
        </authorList>
    </citation>
    <scope>NUCLEOTIDE SEQUENCE</scope>
    <source>
        <strain evidence="1">AZ00058701</strain>
    </source>
</reference>
<dbReference type="RefSeq" id="WP_010947540.1">
    <property type="nucleotide sequence ID" value="NZ_BAZA01000009.1"/>
</dbReference>
<organism evidence="1 5">
    <name type="scientific">Legionella pneumophila</name>
    <dbReference type="NCBI Taxonomy" id="446"/>
    <lineage>
        <taxon>Bacteria</taxon>
        <taxon>Pseudomonadati</taxon>
        <taxon>Pseudomonadota</taxon>
        <taxon>Gammaproteobacteria</taxon>
        <taxon>Legionellales</taxon>
        <taxon>Legionellaceae</taxon>
        <taxon>Legionella</taxon>
    </lineage>
</organism>
<evidence type="ECO:0000313" key="1">
    <source>
        <dbReference type="EMBL" id="HAU1880156.1"/>
    </source>
</evidence>
<reference evidence="3 4" key="2">
    <citation type="submission" date="2018-06" db="EMBL/GenBank/DDBJ databases">
        <authorList>
            <consortium name="Pathogen Informatics"/>
            <person name="Doyle S."/>
        </authorList>
    </citation>
    <scope>NUCLEOTIDE SEQUENCE [LARGE SCALE GENOMIC DNA]</scope>
    <source>
        <strain evidence="3 4">NCTC12000</strain>
    </source>
</reference>
<dbReference type="InterPro" id="IPR021241">
    <property type="entry name" value="CsiV"/>
</dbReference>
<reference evidence="1" key="1">
    <citation type="journal article" date="2018" name="Genome Biol.">
        <title>SKESA: strategic k-mer extension for scrupulous assemblies.</title>
        <authorList>
            <person name="Souvorov A."/>
            <person name="Agarwala R."/>
            <person name="Lipman D.J."/>
        </authorList>
    </citation>
    <scope>NUCLEOTIDE SEQUENCE</scope>
    <source>
        <strain evidence="1">AZ00058701</strain>
    </source>
</reference>
<evidence type="ECO:0000313" key="3">
    <source>
        <dbReference type="EMBL" id="STX79956.1"/>
    </source>
</evidence>